<dbReference type="InterPro" id="IPR000975">
    <property type="entry name" value="IL-1_fam"/>
</dbReference>
<feature type="region of interest" description="Disordered" evidence="13">
    <location>
        <begin position="150"/>
        <end position="245"/>
    </location>
</feature>
<evidence type="ECO:0000256" key="6">
    <source>
        <dbReference type="ARBA" id="ARBA00022514"/>
    </source>
</evidence>
<dbReference type="RefSeq" id="XP_032830949.1">
    <property type="nucleotide sequence ID" value="XM_032975058.1"/>
</dbReference>
<evidence type="ECO:0000256" key="10">
    <source>
        <dbReference type="ARBA" id="ARBA00023228"/>
    </source>
</evidence>
<evidence type="ECO:0000256" key="3">
    <source>
        <dbReference type="ARBA" id="ARBA00004550"/>
    </source>
</evidence>
<keyword evidence="7 12" id="KW-0964">Secreted</keyword>
<dbReference type="Gene3D" id="2.80.10.50">
    <property type="match status" value="1"/>
</dbReference>
<organism evidence="14 15">
    <name type="scientific">Petromyzon marinus</name>
    <name type="common">Sea lamprey</name>
    <dbReference type="NCBI Taxonomy" id="7757"/>
    <lineage>
        <taxon>Eukaryota</taxon>
        <taxon>Metazoa</taxon>
        <taxon>Chordata</taxon>
        <taxon>Craniata</taxon>
        <taxon>Vertebrata</taxon>
        <taxon>Cyclostomata</taxon>
        <taxon>Hyperoartia</taxon>
        <taxon>Petromyzontiformes</taxon>
        <taxon>Petromyzontidae</taxon>
        <taxon>Petromyzon</taxon>
    </lineage>
</organism>
<dbReference type="GO" id="GO:0019221">
    <property type="term" value="P:cytokine-mediated signaling pathway"/>
    <property type="evidence" value="ECO:0007669"/>
    <property type="project" value="TreeGrafter"/>
</dbReference>
<accession>A0AAJ7U737</accession>
<evidence type="ECO:0000256" key="12">
    <source>
        <dbReference type="RuleBase" id="RU003753"/>
    </source>
</evidence>
<keyword evidence="14" id="KW-1185">Reference proteome</keyword>
<feature type="compositionally biased region" description="Basic and acidic residues" evidence="13">
    <location>
        <begin position="168"/>
        <end position="194"/>
    </location>
</feature>
<evidence type="ECO:0000256" key="5">
    <source>
        <dbReference type="ARBA" id="ARBA00022490"/>
    </source>
</evidence>
<keyword evidence="11" id="KW-0497">Mitogen</keyword>
<comment type="similarity">
    <text evidence="4 12">Belongs to the IL-1 family.</text>
</comment>
<evidence type="ECO:0000256" key="9">
    <source>
        <dbReference type="ARBA" id="ARBA00023198"/>
    </source>
</evidence>
<dbReference type="PANTHER" id="PTHR10078:SF30">
    <property type="entry name" value="INTERLEUKIN-1 BETA"/>
    <property type="match status" value="1"/>
</dbReference>
<dbReference type="AlphaFoldDB" id="A0AAJ7U737"/>
<keyword evidence="6" id="KW-0202">Cytokine</keyword>
<evidence type="ECO:0000256" key="8">
    <source>
        <dbReference type="ARBA" id="ARBA00022620"/>
    </source>
</evidence>
<protein>
    <recommendedName>
        <fullName evidence="12">Interleukin-1</fullName>
    </recommendedName>
</protein>
<dbReference type="SUPFAM" id="SSF50353">
    <property type="entry name" value="Cytokine"/>
    <property type="match status" value="1"/>
</dbReference>
<evidence type="ECO:0000313" key="14">
    <source>
        <dbReference type="Proteomes" id="UP001318040"/>
    </source>
</evidence>
<evidence type="ECO:0000256" key="1">
    <source>
        <dbReference type="ARBA" id="ARBA00004371"/>
    </source>
</evidence>
<proteinExistence type="inferred from homology"/>
<dbReference type="Proteomes" id="UP001318040">
    <property type="component" value="Chromosome 55"/>
</dbReference>
<dbReference type="PRINTS" id="PR00264">
    <property type="entry name" value="INTERLEUKIN1"/>
</dbReference>
<evidence type="ECO:0000256" key="13">
    <source>
        <dbReference type="SAM" id="MobiDB-lite"/>
    </source>
</evidence>
<dbReference type="GO" id="GO:0005125">
    <property type="term" value="F:cytokine activity"/>
    <property type="evidence" value="ECO:0007669"/>
    <property type="project" value="UniProtKB-UniRule"/>
</dbReference>
<dbReference type="GO" id="GO:0071222">
    <property type="term" value="P:cellular response to lipopolysaccharide"/>
    <property type="evidence" value="ECO:0007669"/>
    <property type="project" value="TreeGrafter"/>
</dbReference>
<evidence type="ECO:0000256" key="4">
    <source>
        <dbReference type="ARBA" id="ARBA00010448"/>
    </source>
</evidence>
<dbReference type="GO" id="GO:0005149">
    <property type="term" value="F:interleukin-1 receptor binding"/>
    <property type="evidence" value="ECO:0007669"/>
    <property type="project" value="UniProtKB-UniRule"/>
</dbReference>
<sequence>MDGDQGTSSDTECAWDTDDGAAHPNETRLGILLRSESSEGHSTIRHQLLSVVDNAPHSQTHLQDGDLVLMIGQADTSFMSHEKLSAKMQRRVKQSLLIHRPGRRHDGRTQNVADPKVQESNPYDGSSREGSPATLELIGRHNIAMPTDLTLTNDQDAGCSDNPGVAAKETRDPEEARLVDRERSERRAVYRRPGEQGPRGGGEDVKHGGGRDGRRWCNETTTKEKEEKEEEEEEGGAEEPAPTPTAFERCAESVEGESVSLVLFNCPTLTSRRLPGAAEGGHGHGGGGGACVTCGALGRCVELLVDVEQSRHEEVVLERKCCVNHATPDLSYLVFSLELDESGIVLWTMMDMCVAPRSRHAQPKAEARQWRTQSAMMMMYRYKSTQPHTGEAVVLGFSKTSRYLCCSRGDNDTVSLTLQQSNRENLSRISVDQPTWHFVFYRKEEPLTQTMSFESAAFPGWFMSSQSSSNASLRMVNTSVFTDKTRFTKQRF</sequence>
<dbReference type="CDD" id="cd00100">
    <property type="entry name" value="beta-trefoil_IL1"/>
    <property type="match status" value="1"/>
</dbReference>
<dbReference type="GO" id="GO:0006955">
    <property type="term" value="P:immune response"/>
    <property type="evidence" value="ECO:0007669"/>
    <property type="project" value="InterPro"/>
</dbReference>
<feature type="compositionally biased region" description="Basic and acidic residues" evidence="13">
    <location>
        <begin position="201"/>
        <end position="226"/>
    </location>
</feature>
<dbReference type="KEGG" id="pmrn:116954507"/>
<dbReference type="PANTHER" id="PTHR10078">
    <property type="entry name" value="INTERLEUKIN-1 FAMILY MEMBER"/>
    <property type="match status" value="1"/>
</dbReference>
<evidence type="ECO:0000256" key="2">
    <source>
        <dbReference type="ARBA" id="ARBA00004514"/>
    </source>
</evidence>
<keyword evidence="9" id="KW-0395">Inflammatory response</keyword>
<evidence type="ECO:0000256" key="7">
    <source>
        <dbReference type="ARBA" id="ARBA00022525"/>
    </source>
</evidence>
<comment type="subcellular location">
    <subcellularLocation>
        <location evidence="2">Cytoplasm</location>
        <location evidence="2">Cytosol</location>
    </subcellularLocation>
    <subcellularLocation>
        <location evidence="1">Lysosome</location>
    </subcellularLocation>
    <subcellularLocation>
        <location evidence="3">Secreted</location>
        <location evidence="3">Extracellular exosome</location>
    </subcellularLocation>
</comment>
<keyword evidence="10" id="KW-0458">Lysosome</keyword>
<keyword evidence="8" id="KW-0666">Pyrogen</keyword>
<dbReference type="GO" id="GO:0005764">
    <property type="term" value="C:lysosome"/>
    <property type="evidence" value="ECO:0007669"/>
    <property type="project" value="UniProtKB-SubCell"/>
</dbReference>
<feature type="region of interest" description="Disordered" evidence="13">
    <location>
        <begin position="99"/>
        <end position="132"/>
    </location>
</feature>
<dbReference type="InterPro" id="IPR008996">
    <property type="entry name" value="IL1/FGF"/>
</dbReference>
<evidence type="ECO:0000313" key="15">
    <source>
        <dbReference type="RefSeq" id="XP_032830949.1"/>
    </source>
</evidence>
<feature type="compositionally biased region" description="Acidic residues" evidence="13">
    <location>
        <begin position="227"/>
        <end position="237"/>
    </location>
</feature>
<feature type="region of interest" description="Disordered" evidence="13">
    <location>
        <begin position="1"/>
        <end position="24"/>
    </location>
</feature>
<dbReference type="GO" id="GO:0005829">
    <property type="term" value="C:cytosol"/>
    <property type="evidence" value="ECO:0007669"/>
    <property type="project" value="UniProtKB-SubCell"/>
</dbReference>
<gene>
    <name evidence="15" type="primary">LOC116954507</name>
</gene>
<reference evidence="15" key="1">
    <citation type="submission" date="2025-08" db="UniProtKB">
        <authorList>
            <consortium name="RefSeq"/>
        </authorList>
    </citation>
    <scope>IDENTIFICATION</scope>
    <source>
        <tissue evidence="15">Sperm</tissue>
    </source>
</reference>
<feature type="compositionally biased region" description="Polar residues" evidence="13">
    <location>
        <begin position="1"/>
        <end position="11"/>
    </location>
</feature>
<dbReference type="GO" id="GO:0001660">
    <property type="term" value="P:fever generation"/>
    <property type="evidence" value="ECO:0007669"/>
    <property type="project" value="UniProtKB-KW"/>
</dbReference>
<name>A0AAJ7U737_PETMA</name>
<dbReference type="GO" id="GO:0005615">
    <property type="term" value="C:extracellular space"/>
    <property type="evidence" value="ECO:0007669"/>
    <property type="project" value="UniProtKB-KW"/>
</dbReference>
<dbReference type="GO" id="GO:0010628">
    <property type="term" value="P:positive regulation of gene expression"/>
    <property type="evidence" value="ECO:0007669"/>
    <property type="project" value="TreeGrafter"/>
</dbReference>
<dbReference type="GO" id="GO:0051781">
    <property type="term" value="P:positive regulation of cell division"/>
    <property type="evidence" value="ECO:0007669"/>
    <property type="project" value="UniProtKB-KW"/>
</dbReference>
<evidence type="ECO:0000256" key="11">
    <source>
        <dbReference type="ARBA" id="ARBA00023246"/>
    </source>
</evidence>
<keyword evidence="5" id="KW-0963">Cytoplasm</keyword>
<dbReference type="Pfam" id="PF00340">
    <property type="entry name" value="IL1"/>
    <property type="match status" value="1"/>
</dbReference>